<feature type="transmembrane region" description="Helical" evidence="1">
    <location>
        <begin position="210"/>
        <end position="229"/>
    </location>
</feature>
<dbReference type="InParanoid" id="E8N3L3"/>
<evidence type="ECO:0000256" key="1">
    <source>
        <dbReference type="SAM" id="Phobius"/>
    </source>
</evidence>
<dbReference type="Proteomes" id="UP000008922">
    <property type="component" value="Chromosome"/>
</dbReference>
<protein>
    <submittedName>
        <fullName evidence="2">Hypothetical membrane protein</fullName>
    </submittedName>
</protein>
<accession>E8N3L3</accession>
<gene>
    <name evidence="2" type="ordered locus">ANT_09930</name>
</gene>
<proteinExistence type="predicted"/>
<keyword evidence="1" id="KW-0812">Transmembrane</keyword>
<dbReference type="RefSeq" id="WP_013559418.1">
    <property type="nucleotide sequence ID" value="NC_014960.1"/>
</dbReference>
<feature type="transmembrane region" description="Helical" evidence="1">
    <location>
        <begin position="403"/>
        <end position="422"/>
    </location>
</feature>
<dbReference type="PANTHER" id="PTHR35337">
    <property type="entry name" value="SLR1478 PROTEIN"/>
    <property type="match status" value="1"/>
</dbReference>
<feature type="transmembrane region" description="Helical" evidence="1">
    <location>
        <begin position="443"/>
        <end position="462"/>
    </location>
</feature>
<dbReference type="GO" id="GO:0005886">
    <property type="term" value="C:plasma membrane"/>
    <property type="evidence" value="ECO:0007669"/>
    <property type="project" value="UniProtKB-SubCell"/>
</dbReference>
<keyword evidence="1" id="KW-1133">Transmembrane helix</keyword>
<evidence type="ECO:0000313" key="3">
    <source>
        <dbReference type="Proteomes" id="UP000008922"/>
    </source>
</evidence>
<dbReference type="AlphaFoldDB" id="E8N3L3"/>
<feature type="transmembrane region" description="Helical" evidence="1">
    <location>
        <begin position="114"/>
        <end position="135"/>
    </location>
</feature>
<dbReference type="PANTHER" id="PTHR35337:SF1">
    <property type="entry name" value="SLR1478 PROTEIN"/>
    <property type="match status" value="1"/>
</dbReference>
<dbReference type="Pfam" id="PF01944">
    <property type="entry name" value="SpoIIM"/>
    <property type="match status" value="1"/>
</dbReference>
<dbReference type="KEGG" id="atm:ANT_09930"/>
<feature type="transmembrane region" description="Helical" evidence="1">
    <location>
        <begin position="345"/>
        <end position="365"/>
    </location>
</feature>
<reference evidence="2 3" key="1">
    <citation type="submission" date="2010-12" db="EMBL/GenBank/DDBJ databases">
        <title>Whole genome sequence of Anaerolinea thermophila UNI-1.</title>
        <authorList>
            <person name="Narita-Yamada S."/>
            <person name="Kishi E."/>
            <person name="Watanabe Y."/>
            <person name="Takasaki K."/>
            <person name="Ankai A."/>
            <person name="Oguchi A."/>
            <person name="Fukui S."/>
            <person name="Takahashi M."/>
            <person name="Yashiro I."/>
            <person name="Hosoyama A."/>
            <person name="Sekiguchi Y."/>
            <person name="Hanada S."/>
            <person name="Fujita N."/>
        </authorList>
    </citation>
    <scope>NUCLEOTIDE SEQUENCE [LARGE SCALE GENOMIC DNA]</scope>
    <source>
        <strain evidence="3">DSM 14523 / JCM 11388 / NBRC 100420 / UNI-1</strain>
    </source>
</reference>
<keyword evidence="3" id="KW-1185">Reference proteome</keyword>
<feature type="transmembrane region" description="Helical" evidence="1">
    <location>
        <begin position="372"/>
        <end position="397"/>
    </location>
</feature>
<dbReference type="GO" id="GO:0140359">
    <property type="term" value="F:ABC-type transporter activity"/>
    <property type="evidence" value="ECO:0007669"/>
    <property type="project" value="InterPro"/>
</dbReference>
<feature type="transmembrane region" description="Helical" evidence="1">
    <location>
        <begin position="147"/>
        <end position="170"/>
    </location>
</feature>
<feature type="transmembrane region" description="Helical" evidence="1">
    <location>
        <begin position="63"/>
        <end position="84"/>
    </location>
</feature>
<dbReference type="Pfam" id="PF12679">
    <property type="entry name" value="ABC2_membrane_2"/>
    <property type="match status" value="1"/>
</dbReference>
<dbReference type="EMBL" id="AP012029">
    <property type="protein sequence ID" value="BAJ63027.1"/>
    <property type="molecule type" value="Genomic_DNA"/>
</dbReference>
<dbReference type="HOGENOM" id="CLU_577022_0_0_0"/>
<feature type="transmembrane region" description="Helical" evidence="1">
    <location>
        <begin position="280"/>
        <end position="302"/>
    </location>
</feature>
<keyword evidence="1" id="KW-0472">Membrane</keyword>
<dbReference type="STRING" id="926569.ANT_09930"/>
<dbReference type="OrthoDB" id="138538at2"/>
<sequence>MWTELRPVWILMRRELKDQLRDWRIILPILVLALGFPFIMNWTVREMLDFTSEYGATIVADRLVPFLFMVVGFFPISVSLVIALESFAGEKERNSIEPLLNTPLLDWQIYLGKLLASTLMPLLGSYLAMLVYLLGLVSRGIPLPPPVIMTQIFLLTTIQAVMMVSGAVVISSQATSVRAANLLSSFIVLPVAFLIQWEALVMFWGNEMTLWWVLVGTLVIALLLSRVGVSHFNREKVLGREIDVLKPAWAWQVFWKTFKGNAYSVREWYSVSVFPTLRRLFVPALMVLAISAVGLGIGAYMLKEFPVLLTASKLQEQSLPNIERLRQTLLGNESGMFLLIFWQNLRVLLLSMVLGIFTFGVVGTLPIMGTMAVVGFLGAFLSVNQVALSPILTMILPHGIFEVPAAILATAAVLKIGATLATPARDLTIGEVFLKAIADWAKIMVGLVIPLLVVAAFVEAFITPRLVLMVLGQ</sequence>
<feature type="transmembrane region" description="Helical" evidence="1">
    <location>
        <begin position="182"/>
        <end position="204"/>
    </location>
</feature>
<dbReference type="eggNOG" id="COG1668">
    <property type="taxonomic scope" value="Bacteria"/>
</dbReference>
<organism evidence="2 3">
    <name type="scientific">Anaerolinea thermophila (strain DSM 14523 / JCM 11388 / NBRC 100420 / UNI-1)</name>
    <dbReference type="NCBI Taxonomy" id="926569"/>
    <lineage>
        <taxon>Bacteria</taxon>
        <taxon>Bacillati</taxon>
        <taxon>Chloroflexota</taxon>
        <taxon>Anaerolineae</taxon>
        <taxon>Anaerolineales</taxon>
        <taxon>Anaerolineaceae</taxon>
        <taxon>Anaerolinea</taxon>
    </lineage>
</organism>
<dbReference type="InterPro" id="IPR002798">
    <property type="entry name" value="SpoIIM-like"/>
</dbReference>
<name>E8N3L3_ANATU</name>
<dbReference type="eggNOG" id="COG1300">
    <property type="taxonomic scope" value="Bacteria"/>
</dbReference>
<evidence type="ECO:0000313" key="2">
    <source>
        <dbReference type="EMBL" id="BAJ63027.1"/>
    </source>
</evidence>
<feature type="transmembrane region" description="Helical" evidence="1">
    <location>
        <begin position="23"/>
        <end position="43"/>
    </location>
</feature>